<dbReference type="SUPFAM" id="SSF54001">
    <property type="entry name" value="Cysteine proteinases"/>
    <property type="match status" value="1"/>
</dbReference>
<protein>
    <submittedName>
        <fullName evidence="4">Transglutaminase</fullName>
    </submittedName>
</protein>
<dbReference type="InterPro" id="IPR038765">
    <property type="entry name" value="Papain-like_cys_pep_sf"/>
</dbReference>
<dbReference type="EMBL" id="QRVK01000001">
    <property type="protein sequence ID" value="RGS44285.1"/>
    <property type="molecule type" value="Genomic_DNA"/>
</dbReference>
<dbReference type="AlphaFoldDB" id="A0A412IVX7"/>
<gene>
    <name evidence="4" type="ORF">DWX94_00320</name>
</gene>
<evidence type="ECO:0000313" key="5">
    <source>
        <dbReference type="Proteomes" id="UP000283295"/>
    </source>
</evidence>
<sequence>MKKKLVAFLLTLIMILPFVNTAYAADKGDTTNSSSGSGKINGKTYYYDQFDNSAYRTVYNQINEAAAAFNSSNQTAQYQDGGYYTAFTLSISNKDWEVIGNDGLRQVINAVLADHPEYFWMSDSYECKASSSGELKFQLLTVECYSLYANGDSRIVYVNNFDLAVKTYAATLSENAKDYEKVYLIHNAIINKVYYADNITSRNNDNIYAYTADGVFSSQYLKAVTYGYAKAFKAVMDYIDVPCIYIEGQNSDLLDDSAETQKKLKDENYINNCAWNAVYLGGEWYLINLGLDDPVTTTGKEALSYKYFNITDSQASNLTAIPDRVPGIPSCNGTEYCLTKVQQDLEADGLWEKSSYNFLDMILDRYGLSVVLISVGVILLLIVSLFKNIRKRTKSKKKDKVKKTKTTVVDNSELDDELRKPPLS</sequence>
<comment type="caution">
    <text evidence="4">The sequence shown here is derived from an EMBL/GenBank/DDBJ whole genome shotgun (WGS) entry which is preliminary data.</text>
</comment>
<dbReference type="Pfam" id="PF01841">
    <property type="entry name" value="Transglut_core"/>
    <property type="match status" value="1"/>
</dbReference>
<organism evidence="4 5">
    <name type="scientific">Coprococcus eutactus</name>
    <dbReference type="NCBI Taxonomy" id="33043"/>
    <lineage>
        <taxon>Bacteria</taxon>
        <taxon>Bacillati</taxon>
        <taxon>Bacillota</taxon>
        <taxon>Clostridia</taxon>
        <taxon>Lachnospirales</taxon>
        <taxon>Lachnospiraceae</taxon>
        <taxon>Coprococcus</taxon>
    </lineage>
</organism>
<feature type="domain" description="Transglutaminase-like" evidence="3">
    <location>
        <begin position="168"/>
        <end position="286"/>
    </location>
</feature>
<feature type="signal peptide" evidence="2">
    <location>
        <begin position="1"/>
        <end position="24"/>
    </location>
</feature>
<reference evidence="4 5" key="1">
    <citation type="submission" date="2018-08" db="EMBL/GenBank/DDBJ databases">
        <title>A genome reference for cultivated species of the human gut microbiota.</title>
        <authorList>
            <person name="Zou Y."/>
            <person name="Xue W."/>
            <person name="Luo G."/>
        </authorList>
    </citation>
    <scope>NUCLEOTIDE SEQUENCE [LARGE SCALE GENOMIC DNA]</scope>
    <source>
        <strain evidence="4 5">AF22-21</strain>
    </source>
</reference>
<evidence type="ECO:0000259" key="3">
    <source>
        <dbReference type="Pfam" id="PF01841"/>
    </source>
</evidence>
<feature type="transmembrane region" description="Helical" evidence="1">
    <location>
        <begin position="366"/>
        <end position="386"/>
    </location>
</feature>
<accession>A0A412IVX7</accession>
<dbReference type="OrthoDB" id="9788327at2"/>
<dbReference type="InterPro" id="IPR002931">
    <property type="entry name" value="Transglutaminase-like"/>
</dbReference>
<keyword evidence="1" id="KW-0472">Membrane</keyword>
<name>A0A412IVX7_9FIRM</name>
<dbReference type="Proteomes" id="UP000283295">
    <property type="component" value="Unassembled WGS sequence"/>
</dbReference>
<evidence type="ECO:0000313" key="4">
    <source>
        <dbReference type="EMBL" id="RGS44285.1"/>
    </source>
</evidence>
<proteinExistence type="predicted"/>
<evidence type="ECO:0000256" key="2">
    <source>
        <dbReference type="SAM" id="SignalP"/>
    </source>
</evidence>
<feature type="chain" id="PRO_5019293748" evidence="2">
    <location>
        <begin position="25"/>
        <end position="424"/>
    </location>
</feature>
<keyword evidence="1" id="KW-1133">Transmembrane helix</keyword>
<evidence type="ECO:0000256" key="1">
    <source>
        <dbReference type="SAM" id="Phobius"/>
    </source>
</evidence>
<dbReference type="Gene3D" id="3.10.620.30">
    <property type="match status" value="1"/>
</dbReference>
<keyword evidence="1" id="KW-0812">Transmembrane</keyword>
<keyword evidence="2" id="KW-0732">Signal</keyword>